<organism evidence="8 9">
    <name type="scientific">Mycolicibacterium brisbanense</name>
    <dbReference type="NCBI Taxonomy" id="146020"/>
    <lineage>
        <taxon>Bacteria</taxon>
        <taxon>Bacillati</taxon>
        <taxon>Actinomycetota</taxon>
        <taxon>Actinomycetes</taxon>
        <taxon>Mycobacteriales</taxon>
        <taxon>Mycobacteriaceae</taxon>
        <taxon>Mycolicibacterium</taxon>
    </lineage>
</organism>
<feature type="transmembrane region" description="Helical" evidence="6">
    <location>
        <begin position="18"/>
        <end position="41"/>
    </location>
</feature>
<evidence type="ECO:0000313" key="9">
    <source>
        <dbReference type="Proteomes" id="UP000069620"/>
    </source>
</evidence>
<dbReference type="AlphaFoldDB" id="A0A117I7M4"/>
<proteinExistence type="predicted"/>
<dbReference type="InterPro" id="IPR005828">
    <property type="entry name" value="MFS_sugar_transport-like"/>
</dbReference>
<dbReference type="PROSITE" id="PS50850">
    <property type="entry name" value="MFS"/>
    <property type="match status" value="1"/>
</dbReference>
<feature type="transmembrane region" description="Helical" evidence="6">
    <location>
        <begin position="346"/>
        <end position="369"/>
    </location>
</feature>
<dbReference type="PANTHER" id="PTHR23508">
    <property type="entry name" value="CARBOXYLIC ACID TRANSPORTER PROTEIN HOMOLOG"/>
    <property type="match status" value="1"/>
</dbReference>
<dbReference type="Gene3D" id="1.20.1250.20">
    <property type="entry name" value="MFS general substrate transporter like domains"/>
    <property type="match status" value="1"/>
</dbReference>
<keyword evidence="4 6" id="KW-0472">Membrane</keyword>
<dbReference type="InterPro" id="IPR020846">
    <property type="entry name" value="MFS_dom"/>
</dbReference>
<dbReference type="OrthoDB" id="9787026at2"/>
<gene>
    <name evidence="8" type="ORF">RMCB_6018</name>
</gene>
<feature type="transmembrane region" description="Helical" evidence="6">
    <location>
        <begin position="321"/>
        <end position="340"/>
    </location>
</feature>
<feature type="transmembrane region" description="Helical" evidence="6">
    <location>
        <begin position="255"/>
        <end position="273"/>
    </location>
</feature>
<comment type="caution">
    <text evidence="8">The sequence shown here is derived from an EMBL/GenBank/DDBJ whole genome shotgun (WGS) entry which is preliminary data.</text>
</comment>
<reference evidence="9" key="2">
    <citation type="submission" date="2016-02" db="EMBL/GenBank/DDBJ databases">
        <title>Draft genome sequence of five rapidly growing Mycobacterium species.</title>
        <authorList>
            <person name="Katahira K."/>
            <person name="Gotou Y."/>
            <person name="Iida K."/>
            <person name="Ogura Y."/>
            <person name="Hayashi T."/>
        </authorList>
    </citation>
    <scope>NUCLEOTIDE SEQUENCE [LARGE SCALE GENOMIC DNA]</scope>
    <source>
        <strain evidence="9">JCM15654</strain>
    </source>
</reference>
<feature type="region of interest" description="Disordered" evidence="5">
    <location>
        <begin position="441"/>
        <end position="467"/>
    </location>
</feature>
<evidence type="ECO:0000256" key="6">
    <source>
        <dbReference type="SAM" id="Phobius"/>
    </source>
</evidence>
<dbReference type="EMBL" id="BCSX01000051">
    <property type="protein sequence ID" value="GAS91922.1"/>
    <property type="molecule type" value="Genomic_DNA"/>
</dbReference>
<feature type="transmembrane region" description="Helical" evidence="6">
    <location>
        <begin position="172"/>
        <end position="190"/>
    </location>
</feature>
<dbReference type="PANTHER" id="PTHR23508:SF10">
    <property type="entry name" value="CARBOXYLIC ACID TRANSPORTER PROTEIN HOMOLOG"/>
    <property type="match status" value="1"/>
</dbReference>
<dbReference type="GO" id="GO:0005886">
    <property type="term" value="C:plasma membrane"/>
    <property type="evidence" value="ECO:0007669"/>
    <property type="project" value="UniProtKB-SubCell"/>
</dbReference>
<keyword evidence="9" id="KW-1185">Reference proteome</keyword>
<dbReference type="PROSITE" id="PS00217">
    <property type="entry name" value="SUGAR_TRANSPORT_2"/>
    <property type="match status" value="1"/>
</dbReference>
<dbReference type="Pfam" id="PF00083">
    <property type="entry name" value="Sugar_tr"/>
    <property type="match status" value="1"/>
</dbReference>
<feature type="compositionally biased region" description="Basic and acidic residues" evidence="5">
    <location>
        <begin position="450"/>
        <end position="467"/>
    </location>
</feature>
<feature type="domain" description="Major facilitator superfamily (MFS) profile" evidence="7">
    <location>
        <begin position="18"/>
        <end position="436"/>
    </location>
</feature>
<feature type="transmembrane region" description="Helical" evidence="6">
    <location>
        <begin position="381"/>
        <end position="401"/>
    </location>
</feature>
<dbReference type="Proteomes" id="UP000069620">
    <property type="component" value="Unassembled WGS sequence"/>
</dbReference>
<dbReference type="GO" id="GO:0046943">
    <property type="term" value="F:carboxylic acid transmembrane transporter activity"/>
    <property type="evidence" value="ECO:0007669"/>
    <property type="project" value="TreeGrafter"/>
</dbReference>
<accession>A0A117I7M4</accession>
<dbReference type="CDD" id="cd17316">
    <property type="entry name" value="MFS_SV2_like"/>
    <property type="match status" value="1"/>
</dbReference>
<name>A0A117I7M4_9MYCO</name>
<feature type="transmembrane region" description="Helical" evidence="6">
    <location>
        <begin position="109"/>
        <end position="130"/>
    </location>
</feature>
<dbReference type="RefSeq" id="WP_062831660.1">
    <property type="nucleotide sequence ID" value="NZ_BCSX01000051.1"/>
</dbReference>
<dbReference type="STRING" id="146020.RMCB_6018"/>
<evidence type="ECO:0000256" key="4">
    <source>
        <dbReference type="ARBA" id="ARBA00023136"/>
    </source>
</evidence>
<evidence type="ECO:0000313" key="8">
    <source>
        <dbReference type="EMBL" id="GAS91922.1"/>
    </source>
</evidence>
<protein>
    <submittedName>
        <fullName evidence="8">Metabolite transporter</fullName>
    </submittedName>
</protein>
<evidence type="ECO:0000256" key="1">
    <source>
        <dbReference type="ARBA" id="ARBA00004651"/>
    </source>
</evidence>
<reference evidence="9" key="1">
    <citation type="journal article" date="2016" name="Genome Announc.">
        <title>Draft Genome Sequences of Five Rapidly Growing Mycobacterium Species, M. thermoresistibile, M. fortuitum subsp. acetamidolyticum, M. canariasense, M. brisbanense, and M. novocastrense.</title>
        <authorList>
            <person name="Katahira K."/>
            <person name="Ogura Y."/>
            <person name="Gotoh Y."/>
            <person name="Hayashi T."/>
        </authorList>
    </citation>
    <scope>NUCLEOTIDE SEQUENCE [LARGE SCALE GENOMIC DNA]</scope>
    <source>
        <strain evidence="9">JCM15654</strain>
    </source>
</reference>
<sequence>MATHLIDDSPLTRYHKRLILACSGGPFLDGYLLSIVGVALTGASKDLALDSNAMGIAGAASLIGLFVGSLVFGPITDRIGRRLMYTADLLLMIAASLACLWIGTGWQLIALRFVVGLAVGADYPIATSLLTEWMPKKYRGAVIGLLSTIWLVGAVLAYLVGYALTSAYGVQAWRWMLASGAVFGVIVLILRMGAHESPRWLICRGRVEEARRHIAAVLGRDVTTQEVTALVGSEEQPQQTASLIELARGDYLRRVLFCGLTWMCIAIPQFALFTYGPIILSQFGFGDGGAEETLGQIILNLGFLVGSLPALRWVETRGRRPLMIGSFLLGALALLPLGIWPDAPGWFVITFFFLFTLINGAGTILVFIYPNELFPTQVRASAVGVATAISRLGAAIGTYLVPLSLSGIGTGPTMLIGVGLTVLGLIISIFWAEETRNRSLTATAGGTDPAARDVRPTLTGEARKSPA</sequence>
<keyword evidence="3 6" id="KW-1133">Transmembrane helix</keyword>
<evidence type="ECO:0000256" key="5">
    <source>
        <dbReference type="SAM" id="MobiDB-lite"/>
    </source>
</evidence>
<evidence type="ECO:0000259" key="7">
    <source>
        <dbReference type="PROSITE" id="PS50850"/>
    </source>
</evidence>
<evidence type="ECO:0000256" key="3">
    <source>
        <dbReference type="ARBA" id="ARBA00022989"/>
    </source>
</evidence>
<feature type="transmembrane region" description="Helical" evidence="6">
    <location>
        <begin position="142"/>
        <end position="160"/>
    </location>
</feature>
<dbReference type="InterPro" id="IPR036259">
    <property type="entry name" value="MFS_trans_sf"/>
</dbReference>
<feature type="transmembrane region" description="Helical" evidence="6">
    <location>
        <begin position="53"/>
        <end position="73"/>
    </location>
</feature>
<keyword evidence="2 6" id="KW-0812">Transmembrane</keyword>
<evidence type="ECO:0000256" key="2">
    <source>
        <dbReference type="ARBA" id="ARBA00022692"/>
    </source>
</evidence>
<feature type="transmembrane region" description="Helical" evidence="6">
    <location>
        <begin position="85"/>
        <end position="103"/>
    </location>
</feature>
<feature type="transmembrane region" description="Helical" evidence="6">
    <location>
        <begin position="293"/>
        <end position="314"/>
    </location>
</feature>
<feature type="transmembrane region" description="Helical" evidence="6">
    <location>
        <begin position="413"/>
        <end position="432"/>
    </location>
</feature>
<dbReference type="SUPFAM" id="SSF103473">
    <property type="entry name" value="MFS general substrate transporter"/>
    <property type="match status" value="1"/>
</dbReference>
<comment type="subcellular location">
    <subcellularLocation>
        <location evidence="1">Cell membrane</location>
        <topology evidence="1">Multi-pass membrane protein</topology>
    </subcellularLocation>
</comment>
<dbReference type="InterPro" id="IPR005829">
    <property type="entry name" value="Sugar_transporter_CS"/>
</dbReference>